<evidence type="ECO:0008006" key="4">
    <source>
        <dbReference type="Google" id="ProtNLM"/>
    </source>
</evidence>
<accession>A0A098G6K1</accession>
<feature type="coiled-coil region" evidence="1">
    <location>
        <begin position="115"/>
        <end position="142"/>
    </location>
</feature>
<keyword evidence="1" id="KW-0175">Coiled coil</keyword>
<dbReference type="STRING" id="1212491.LFA_2711"/>
<dbReference type="EMBL" id="LN614827">
    <property type="protein sequence ID" value="CEG58077.1"/>
    <property type="molecule type" value="Genomic_DNA"/>
</dbReference>
<reference evidence="3" key="1">
    <citation type="submission" date="2014-09" db="EMBL/GenBank/DDBJ databases">
        <authorList>
            <person name="Gomez-Valero L."/>
        </authorList>
    </citation>
    <scope>NUCLEOTIDE SEQUENCE [LARGE SCALE GENOMIC DNA]</scope>
    <source>
        <strain evidence="3">ATCC700992</strain>
    </source>
</reference>
<dbReference type="AlphaFoldDB" id="A0A098G6K1"/>
<dbReference type="InterPro" id="IPR010890">
    <property type="entry name" value="PriC"/>
</dbReference>
<keyword evidence="3" id="KW-1185">Reference proteome</keyword>
<dbReference type="OrthoDB" id="5649075at2"/>
<sequence>MNYINELLVELTARLPELEWKISSFNLFLSSHDIPSGLFRSGPELTGEGCINEIKADIQTLSQQKNERSAHYLSNKIRQKVNVLVTLCQMESRKNKMEEKVHFGIKMLSTRQQWIATLEQDIKALEKQQLAMINTLEQMQRNSNITAILSLQGELGEVEKRLTLARETLNQAIR</sequence>
<protein>
    <recommendedName>
        <fullName evidence="4">Coiled-coil protein</fullName>
    </recommendedName>
</protein>
<proteinExistence type="predicted"/>
<gene>
    <name evidence="2" type="ORF">LFA_2711</name>
</gene>
<evidence type="ECO:0000313" key="3">
    <source>
        <dbReference type="Proteomes" id="UP000032430"/>
    </source>
</evidence>
<dbReference type="RefSeq" id="WP_045096471.1">
    <property type="nucleotide sequence ID" value="NZ_LN614827.1"/>
</dbReference>
<evidence type="ECO:0000313" key="2">
    <source>
        <dbReference type="EMBL" id="CEG58077.1"/>
    </source>
</evidence>
<dbReference type="HOGENOM" id="CLU_1562119_0_0_6"/>
<evidence type="ECO:0000256" key="1">
    <source>
        <dbReference type="SAM" id="Coils"/>
    </source>
</evidence>
<dbReference type="Proteomes" id="UP000032430">
    <property type="component" value="Chromosome I"/>
</dbReference>
<dbReference type="KEGG" id="lfa:LFA_2711"/>
<organism evidence="2 3">
    <name type="scientific">Legionella fallonii LLAP-10</name>
    <dbReference type="NCBI Taxonomy" id="1212491"/>
    <lineage>
        <taxon>Bacteria</taxon>
        <taxon>Pseudomonadati</taxon>
        <taxon>Pseudomonadota</taxon>
        <taxon>Gammaproteobacteria</taxon>
        <taxon>Legionellales</taxon>
        <taxon>Legionellaceae</taxon>
        <taxon>Legionella</taxon>
    </lineage>
</organism>
<dbReference type="Pfam" id="PF07445">
    <property type="entry name" value="PriC"/>
    <property type="match status" value="1"/>
</dbReference>
<name>A0A098G6K1_9GAMM</name>